<keyword evidence="1" id="KW-1133">Transmembrane helix</keyword>
<name>A0ABW5DQN7_9PROT</name>
<keyword evidence="1" id="KW-0472">Membrane</keyword>
<keyword evidence="1" id="KW-0812">Transmembrane</keyword>
<organism evidence="2 3">
    <name type="scientific">Lacibacterium aquatile</name>
    <dbReference type="NCBI Taxonomy" id="1168082"/>
    <lineage>
        <taxon>Bacteria</taxon>
        <taxon>Pseudomonadati</taxon>
        <taxon>Pseudomonadota</taxon>
        <taxon>Alphaproteobacteria</taxon>
        <taxon>Rhodospirillales</taxon>
        <taxon>Rhodospirillaceae</taxon>
    </lineage>
</organism>
<dbReference type="EMBL" id="JBHUIP010000009">
    <property type="protein sequence ID" value="MFD2263239.1"/>
    <property type="molecule type" value="Genomic_DNA"/>
</dbReference>
<accession>A0ABW5DQN7</accession>
<evidence type="ECO:0000313" key="3">
    <source>
        <dbReference type="Proteomes" id="UP001597295"/>
    </source>
</evidence>
<protein>
    <submittedName>
        <fullName evidence="2">Septum formation initiator family protein</fullName>
    </submittedName>
</protein>
<sequence>MALAYILRRKARAVLTPLVGLLFVVYFAYHALHGDRGLLAYIRLQQEIKKAEITRDLVHAERLVLEKRVALLRPNSVDPDMLDERARVMLNMGHKDEVVILLQRPQASLAATATP</sequence>
<reference evidence="3" key="1">
    <citation type="journal article" date="2019" name="Int. J. Syst. Evol. Microbiol.">
        <title>The Global Catalogue of Microorganisms (GCM) 10K type strain sequencing project: providing services to taxonomists for standard genome sequencing and annotation.</title>
        <authorList>
            <consortium name="The Broad Institute Genomics Platform"/>
            <consortium name="The Broad Institute Genome Sequencing Center for Infectious Disease"/>
            <person name="Wu L."/>
            <person name="Ma J."/>
        </authorList>
    </citation>
    <scope>NUCLEOTIDE SEQUENCE [LARGE SCALE GENOMIC DNA]</scope>
    <source>
        <strain evidence="3">CGMCC 1.19062</strain>
    </source>
</reference>
<comment type="caution">
    <text evidence="2">The sequence shown here is derived from an EMBL/GenBank/DDBJ whole genome shotgun (WGS) entry which is preliminary data.</text>
</comment>
<dbReference type="InterPro" id="IPR007060">
    <property type="entry name" value="FtsL/DivIC"/>
</dbReference>
<dbReference type="Proteomes" id="UP001597295">
    <property type="component" value="Unassembled WGS sequence"/>
</dbReference>
<feature type="transmembrane region" description="Helical" evidence="1">
    <location>
        <begin position="12"/>
        <end position="32"/>
    </location>
</feature>
<dbReference type="RefSeq" id="WP_379876219.1">
    <property type="nucleotide sequence ID" value="NZ_JBHUIP010000009.1"/>
</dbReference>
<evidence type="ECO:0000256" key="1">
    <source>
        <dbReference type="SAM" id="Phobius"/>
    </source>
</evidence>
<proteinExistence type="predicted"/>
<gene>
    <name evidence="2" type="ORF">ACFSM5_10100</name>
</gene>
<evidence type="ECO:0000313" key="2">
    <source>
        <dbReference type="EMBL" id="MFD2263239.1"/>
    </source>
</evidence>
<dbReference type="Pfam" id="PF04977">
    <property type="entry name" value="DivIC"/>
    <property type="match status" value="1"/>
</dbReference>
<keyword evidence="3" id="KW-1185">Reference proteome</keyword>